<keyword evidence="4 5" id="KW-0472">Membrane</keyword>
<dbReference type="AlphaFoldDB" id="A0A6G8Q6T9"/>
<name>A0A6G8Q6T9_9ACTN</name>
<dbReference type="InterPro" id="IPR011701">
    <property type="entry name" value="MFS"/>
</dbReference>
<sequence length="420" mass="43502">MEARLSGWWRAPAFVVLCGCLIALITYGLRTSFGLFATPISEGRGWSPEVFALAIAIQNIVWGIGQPFAGAIADRYGSARILAAGGTLYAVGVALMAVSPTPAAFHLTAGVLVGLGLSGGSFTIVIAALGRLVPEEKSSQAMGLATAAGSLGQFAFAPLGQVFLADYGWQTALLLLACFMVVVPALAVALRGRGERGARASDGPELPARDAVRQAFGHGSYLLLVAGFFVCGFHVAFITTHLPAHISNVAGHSHGGMNTAGPAVAAWALALIGLFNVVGSYTSGVLGGRYSKRALLAGIYLARAGVIWLFITLPPTPTVVLLFAAAMGVLWLSTVPLTSGLVAVMFGTRHLGALFGIVFLSHQVGAFLGVWLGGVAFERTGSFDSIWWAGIALAVVAAAIHWPIVERRAPPFAVSPQPEG</sequence>
<dbReference type="CDD" id="cd17355">
    <property type="entry name" value="MFS_YcxA_like"/>
    <property type="match status" value="1"/>
</dbReference>
<dbReference type="Proteomes" id="UP000501452">
    <property type="component" value="Chromosome"/>
</dbReference>
<dbReference type="PANTHER" id="PTHR11360:SF284">
    <property type="entry name" value="EG:103B4.3 PROTEIN-RELATED"/>
    <property type="match status" value="1"/>
</dbReference>
<feature type="transmembrane region" description="Helical" evidence="5">
    <location>
        <begin position="264"/>
        <end position="282"/>
    </location>
</feature>
<dbReference type="KEGG" id="rub:GBA63_04810"/>
<accession>A0A6G8Q6T9</accession>
<feature type="transmembrane region" description="Helical" evidence="5">
    <location>
        <begin position="141"/>
        <end position="163"/>
    </location>
</feature>
<reference evidence="7 8" key="1">
    <citation type="submission" date="2019-10" db="EMBL/GenBank/DDBJ databases">
        <title>Rubrobacter sp nov SCSIO 52090 isolated from a deep-sea sediment in the South China Sea.</title>
        <authorList>
            <person name="Chen R.W."/>
        </authorList>
    </citation>
    <scope>NUCLEOTIDE SEQUENCE [LARGE SCALE GENOMIC DNA]</scope>
    <source>
        <strain evidence="7 8">SCSIO 52909</strain>
    </source>
</reference>
<dbReference type="Pfam" id="PF07690">
    <property type="entry name" value="MFS_1"/>
    <property type="match status" value="1"/>
</dbReference>
<dbReference type="InterPro" id="IPR036259">
    <property type="entry name" value="MFS_trans_sf"/>
</dbReference>
<dbReference type="PANTHER" id="PTHR11360">
    <property type="entry name" value="MONOCARBOXYLATE TRANSPORTER"/>
    <property type="match status" value="1"/>
</dbReference>
<feature type="transmembrane region" description="Helical" evidence="5">
    <location>
        <begin position="169"/>
        <end position="190"/>
    </location>
</feature>
<feature type="transmembrane region" description="Helical" evidence="5">
    <location>
        <begin position="221"/>
        <end position="244"/>
    </location>
</feature>
<dbReference type="GO" id="GO:0022857">
    <property type="term" value="F:transmembrane transporter activity"/>
    <property type="evidence" value="ECO:0007669"/>
    <property type="project" value="InterPro"/>
</dbReference>
<feature type="domain" description="Major facilitator superfamily (MFS) profile" evidence="6">
    <location>
        <begin position="12"/>
        <end position="409"/>
    </location>
</feature>
<feature type="transmembrane region" description="Helical" evidence="5">
    <location>
        <begin position="351"/>
        <end position="374"/>
    </location>
</feature>
<dbReference type="Gene3D" id="1.20.1250.20">
    <property type="entry name" value="MFS general substrate transporter like domains"/>
    <property type="match status" value="1"/>
</dbReference>
<dbReference type="GO" id="GO:0005886">
    <property type="term" value="C:plasma membrane"/>
    <property type="evidence" value="ECO:0007669"/>
    <property type="project" value="UniProtKB-SubCell"/>
</dbReference>
<evidence type="ECO:0000259" key="6">
    <source>
        <dbReference type="PROSITE" id="PS50850"/>
    </source>
</evidence>
<feature type="transmembrane region" description="Helical" evidence="5">
    <location>
        <begin position="386"/>
        <end position="405"/>
    </location>
</feature>
<feature type="transmembrane region" description="Helical" evidence="5">
    <location>
        <begin position="12"/>
        <end position="30"/>
    </location>
</feature>
<feature type="transmembrane region" description="Helical" evidence="5">
    <location>
        <begin position="81"/>
        <end position="98"/>
    </location>
</feature>
<protein>
    <submittedName>
        <fullName evidence="7">MFS transporter</fullName>
    </submittedName>
</protein>
<evidence type="ECO:0000256" key="2">
    <source>
        <dbReference type="ARBA" id="ARBA00022692"/>
    </source>
</evidence>
<evidence type="ECO:0000313" key="7">
    <source>
        <dbReference type="EMBL" id="QIN82037.1"/>
    </source>
</evidence>
<evidence type="ECO:0000256" key="1">
    <source>
        <dbReference type="ARBA" id="ARBA00004651"/>
    </source>
</evidence>
<feature type="transmembrane region" description="Helical" evidence="5">
    <location>
        <begin position="50"/>
        <end position="69"/>
    </location>
</feature>
<dbReference type="InterPro" id="IPR020846">
    <property type="entry name" value="MFS_dom"/>
</dbReference>
<feature type="transmembrane region" description="Helical" evidence="5">
    <location>
        <begin position="294"/>
        <end position="313"/>
    </location>
</feature>
<dbReference type="InterPro" id="IPR050327">
    <property type="entry name" value="Proton-linked_MCT"/>
</dbReference>
<dbReference type="RefSeq" id="WP_166173969.1">
    <property type="nucleotide sequence ID" value="NZ_CP045119.1"/>
</dbReference>
<keyword evidence="2 5" id="KW-0812">Transmembrane</keyword>
<proteinExistence type="predicted"/>
<gene>
    <name evidence="7" type="ORF">GBA63_04810</name>
</gene>
<evidence type="ECO:0000256" key="4">
    <source>
        <dbReference type="ARBA" id="ARBA00023136"/>
    </source>
</evidence>
<keyword evidence="3 5" id="KW-1133">Transmembrane helix</keyword>
<dbReference type="PROSITE" id="PS50850">
    <property type="entry name" value="MFS"/>
    <property type="match status" value="1"/>
</dbReference>
<feature type="transmembrane region" description="Helical" evidence="5">
    <location>
        <begin position="319"/>
        <end position="344"/>
    </location>
</feature>
<evidence type="ECO:0000256" key="5">
    <source>
        <dbReference type="SAM" id="Phobius"/>
    </source>
</evidence>
<evidence type="ECO:0000256" key="3">
    <source>
        <dbReference type="ARBA" id="ARBA00022989"/>
    </source>
</evidence>
<dbReference type="EMBL" id="CP045119">
    <property type="protein sequence ID" value="QIN82037.1"/>
    <property type="molecule type" value="Genomic_DNA"/>
</dbReference>
<dbReference type="SUPFAM" id="SSF103473">
    <property type="entry name" value="MFS general substrate transporter"/>
    <property type="match status" value="1"/>
</dbReference>
<keyword evidence="8" id="KW-1185">Reference proteome</keyword>
<organism evidence="7 8">
    <name type="scientific">Rubrobacter tropicus</name>
    <dbReference type="NCBI Taxonomy" id="2653851"/>
    <lineage>
        <taxon>Bacteria</taxon>
        <taxon>Bacillati</taxon>
        <taxon>Actinomycetota</taxon>
        <taxon>Rubrobacteria</taxon>
        <taxon>Rubrobacterales</taxon>
        <taxon>Rubrobacteraceae</taxon>
        <taxon>Rubrobacter</taxon>
    </lineage>
</organism>
<evidence type="ECO:0000313" key="8">
    <source>
        <dbReference type="Proteomes" id="UP000501452"/>
    </source>
</evidence>
<comment type="subcellular location">
    <subcellularLocation>
        <location evidence="1">Cell membrane</location>
        <topology evidence="1">Multi-pass membrane protein</topology>
    </subcellularLocation>
</comment>
<feature type="transmembrane region" description="Helical" evidence="5">
    <location>
        <begin position="104"/>
        <end position="129"/>
    </location>
</feature>